<proteinExistence type="predicted"/>
<protein>
    <submittedName>
        <fullName evidence="2">Uncharacterized protein</fullName>
    </submittedName>
</protein>
<evidence type="ECO:0000313" key="2">
    <source>
        <dbReference type="EMBL" id="PNT92007.1"/>
    </source>
</evidence>
<feature type="coiled-coil region" evidence="1">
    <location>
        <begin position="140"/>
        <end position="174"/>
    </location>
</feature>
<gene>
    <name evidence="2" type="ORF">CDQ84_18885</name>
</gene>
<organism evidence="2 3">
    <name type="scientific">Clostridium thermosuccinogenes</name>
    <dbReference type="NCBI Taxonomy" id="84032"/>
    <lineage>
        <taxon>Bacteria</taxon>
        <taxon>Bacillati</taxon>
        <taxon>Bacillota</taxon>
        <taxon>Clostridia</taxon>
        <taxon>Eubacteriales</taxon>
        <taxon>Clostridiaceae</taxon>
        <taxon>Clostridium</taxon>
    </lineage>
</organism>
<evidence type="ECO:0000313" key="3">
    <source>
        <dbReference type="Proteomes" id="UP000236151"/>
    </source>
</evidence>
<reference evidence="2 3" key="1">
    <citation type="submission" date="2017-06" db="EMBL/GenBank/DDBJ databases">
        <title>Investigating the central metabolism of Clostridium thermosuccinogenes.</title>
        <authorList>
            <person name="Koendjbiharie J.G."/>
            <person name="van Kranenburg R."/>
        </authorList>
    </citation>
    <scope>NUCLEOTIDE SEQUENCE [LARGE SCALE GENOMIC DNA]</scope>
    <source>
        <strain evidence="2 3">DSM 5806</strain>
    </source>
</reference>
<dbReference type="AlphaFoldDB" id="A0A2K2EZQ9"/>
<accession>A0A2K2EZQ9</accession>
<evidence type="ECO:0000256" key="1">
    <source>
        <dbReference type="SAM" id="Coils"/>
    </source>
</evidence>
<comment type="caution">
    <text evidence="2">The sequence shown here is derived from an EMBL/GenBank/DDBJ whole genome shotgun (WGS) entry which is preliminary data.</text>
</comment>
<dbReference type="EMBL" id="NIOJ01000110">
    <property type="protein sequence ID" value="PNT92007.1"/>
    <property type="molecule type" value="Genomic_DNA"/>
</dbReference>
<name>A0A2K2EZQ9_9CLOT</name>
<keyword evidence="3" id="KW-1185">Reference proteome</keyword>
<sequence>MTRRYRNFYKNKNAKTSQELDRLAHDSTKLDPDYPAPLMTQTLAKISNIVRIDFDLIEEVERKQIISDIEHLLVTDFPDEELRRDTRISFAATMLSKLVPKNHVDITEIYEIDKRKSCKINELEYKQKEINKYRDNSDQYTIIEKQIEKLNFEIKELNDSLERIKNELMKKELISFKHSFRLMLKALRDNHEKPKLWVRAIEFCQRSGINEIDSIWEIVDDLLKANSINKLSAGFIYSLILKTLSDQIILAFKEVSELKGSPITYERSKKFLNYLISKEFVTSKATLIKNYTKPYEMGCLNLFMFTCSVIAYYLKEEPTCDLYEYFDKTRNSIFDKNNDGACLVSKDEYSFINMIWWILCKITEKSSIEPPKMWYDVVKYLCHNKELIDSPTGMSIISLYPKNLPAEIIDYLFSSKKMNNYLKHEGWLFDILVSLKDKQINYNGLMQNKMVRKISKILNFTDNEYVTLYEWTEWANKFEKNSVAYDPRLSEWTALEIVKRVAKIHNSVVHNIELLHNSQLFEDVNERYYSVHPSNYILPKEWIECRSNMSWEDWKNAIDIHRNNKTVKLRKLKEVIYDYRYTPVILDPYSYENRELSVIHGLGILLIGLLSKSFSFPAIYNPIGMQKVWTSVLKAKLEYYPISSRTLGIIYGCLSKRNIETKFLSIYQHELVPDDDTIFDPPHIFSISDFIQNIEKAQKILESYQLTVQEYSPRQLIPVSLIQLTRDYNPYKQIEDGIE</sequence>
<dbReference type="Proteomes" id="UP000236151">
    <property type="component" value="Unassembled WGS sequence"/>
</dbReference>
<keyword evidence="1" id="KW-0175">Coiled coil</keyword>